<dbReference type="Gene3D" id="3.30.300.30">
    <property type="match status" value="1"/>
</dbReference>
<dbReference type="AlphaFoldDB" id="A0A9P5Q6Y5"/>
<dbReference type="PANTHER" id="PTHR24096:SF149">
    <property type="entry name" value="AMP-BINDING DOMAIN-CONTAINING PROTEIN-RELATED"/>
    <property type="match status" value="1"/>
</dbReference>
<dbReference type="InterPro" id="IPR045851">
    <property type="entry name" value="AMP-bd_C_sf"/>
</dbReference>
<dbReference type="Proteomes" id="UP000772434">
    <property type="component" value="Unassembled WGS sequence"/>
</dbReference>
<evidence type="ECO:0000256" key="1">
    <source>
        <dbReference type="ARBA" id="ARBA00006432"/>
    </source>
</evidence>
<reference evidence="4" key="1">
    <citation type="submission" date="2020-11" db="EMBL/GenBank/DDBJ databases">
        <authorList>
            <consortium name="DOE Joint Genome Institute"/>
            <person name="Ahrendt S."/>
            <person name="Riley R."/>
            <person name="Andreopoulos W."/>
            <person name="Labutti K."/>
            <person name="Pangilinan J."/>
            <person name="Ruiz-Duenas F.J."/>
            <person name="Barrasa J.M."/>
            <person name="Sanchez-Garcia M."/>
            <person name="Camarero S."/>
            <person name="Miyauchi S."/>
            <person name="Serrano A."/>
            <person name="Linde D."/>
            <person name="Babiker R."/>
            <person name="Drula E."/>
            <person name="Ayuso-Fernandez I."/>
            <person name="Pacheco R."/>
            <person name="Padilla G."/>
            <person name="Ferreira P."/>
            <person name="Barriuso J."/>
            <person name="Kellner H."/>
            <person name="Castanera R."/>
            <person name="Alfaro M."/>
            <person name="Ramirez L."/>
            <person name="Pisabarro A.G."/>
            <person name="Kuo A."/>
            <person name="Tritt A."/>
            <person name="Lipzen A."/>
            <person name="He G."/>
            <person name="Yan M."/>
            <person name="Ng V."/>
            <person name="Cullen D."/>
            <person name="Martin F."/>
            <person name="Rosso M.-N."/>
            <person name="Henrissat B."/>
            <person name="Hibbett D."/>
            <person name="Martinez A.T."/>
            <person name="Grigoriev I.V."/>
        </authorList>
    </citation>
    <scope>NUCLEOTIDE SEQUENCE</scope>
    <source>
        <strain evidence="4">AH 40177</strain>
    </source>
</reference>
<dbReference type="SUPFAM" id="SSF56801">
    <property type="entry name" value="Acetyl-CoA synthetase-like"/>
    <property type="match status" value="1"/>
</dbReference>
<dbReference type="EMBL" id="JADNRY010000012">
    <property type="protein sequence ID" value="KAF9074755.1"/>
    <property type="molecule type" value="Genomic_DNA"/>
</dbReference>
<evidence type="ECO:0000313" key="4">
    <source>
        <dbReference type="EMBL" id="KAF9074755.1"/>
    </source>
</evidence>
<evidence type="ECO:0000259" key="3">
    <source>
        <dbReference type="Pfam" id="PF13193"/>
    </source>
</evidence>
<dbReference type="GO" id="GO:0016405">
    <property type="term" value="F:CoA-ligase activity"/>
    <property type="evidence" value="ECO:0007669"/>
    <property type="project" value="TreeGrafter"/>
</dbReference>
<keyword evidence="2" id="KW-0436">Ligase</keyword>
<organism evidence="4 5">
    <name type="scientific">Rhodocollybia butyracea</name>
    <dbReference type="NCBI Taxonomy" id="206335"/>
    <lineage>
        <taxon>Eukaryota</taxon>
        <taxon>Fungi</taxon>
        <taxon>Dikarya</taxon>
        <taxon>Basidiomycota</taxon>
        <taxon>Agaricomycotina</taxon>
        <taxon>Agaricomycetes</taxon>
        <taxon>Agaricomycetidae</taxon>
        <taxon>Agaricales</taxon>
        <taxon>Marasmiineae</taxon>
        <taxon>Omphalotaceae</taxon>
        <taxon>Rhodocollybia</taxon>
    </lineage>
</organism>
<keyword evidence="5" id="KW-1185">Reference proteome</keyword>
<dbReference type="Pfam" id="PF13193">
    <property type="entry name" value="AMP-binding_C"/>
    <property type="match status" value="1"/>
</dbReference>
<evidence type="ECO:0000256" key="2">
    <source>
        <dbReference type="ARBA" id="ARBA00022598"/>
    </source>
</evidence>
<comment type="caution">
    <text evidence="4">The sequence shown here is derived from an EMBL/GenBank/DDBJ whole genome shotgun (WGS) entry which is preliminary data.</text>
</comment>
<comment type="similarity">
    <text evidence="1">Belongs to the ATP-dependent AMP-binding enzyme family.</text>
</comment>
<dbReference type="OrthoDB" id="6509636at2759"/>
<name>A0A9P5Q6Y5_9AGAR</name>
<dbReference type="PANTHER" id="PTHR24096">
    <property type="entry name" value="LONG-CHAIN-FATTY-ACID--COA LIGASE"/>
    <property type="match status" value="1"/>
</dbReference>
<protein>
    <recommendedName>
        <fullName evidence="3">AMP-binding enzyme C-terminal domain-containing protein</fullName>
    </recommendedName>
</protein>
<feature type="domain" description="AMP-binding enzyme C-terminal" evidence="3">
    <location>
        <begin position="2"/>
        <end position="81"/>
    </location>
</feature>
<dbReference type="InterPro" id="IPR025110">
    <property type="entry name" value="AMP-bd_C"/>
</dbReference>
<evidence type="ECO:0000313" key="5">
    <source>
        <dbReference type="Proteomes" id="UP000772434"/>
    </source>
</evidence>
<accession>A0A9P5Q6Y5</accession>
<sequence length="109" mass="11879">MHPSVADAAVIGTPDEYAGELPLAFVVLQPAASAVVERDQKYADELRSSIFKHVADAKSKHKRLSGGIIFTDVIPRNASGKILRRLLRDARQSMESTSQPLSLSLHSKL</sequence>
<gene>
    <name evidence="4" type="ORF">BDP27DRAFT_1316790</name>
</gene>
<proteinExistence type="inferred from homology"/>